<accession>K4ANP6</accession>
<reference evidence="2" key="1">
    <citation type="journal article" date="2012" name="Nat. Biotechnol.">
        <title>Reference genome sequence of the model plant Setaria.</title>
        <authorList>
            <person name="Bennetzen J.L."/>
            <person name="Schmutz J."/>
            <person name="Wang H."/>
            <person name="Percifield R."/>
            <person name="Hawkins J."/>
            <person name="Pontaroli A.C."/>
            <person name="Estep M."/>
            <person name="Feng L."/>
            <person name="Vaughn J.N."/>
            <person name="Grimwood J."/>
            <person name="Jenkins J."/>
            <person name="Barry K."/>
            <person name="Lindquist E."/>
            <person name="Hellsten U."/>
            <person name="Deshpande S."/>
            <person name="Wang X."/>
            <person name="Wu X."/>
            <person name="Mitros T."/>
            <person name="Triplett J."/>
            <person name="Yang X."/>
            <person name="Ye C.Y."/>
            <person name="Mauro-Herrera M."/>
            <person name="Wang L."/>
            <person name="Li P."/>
            <person name="Sharma M."/>
            <person name="Sharma R."/>
            <person name="Ronald P.C."/>
            <person name="Panaud O."/>
            <person name="Kellogg E.A."/>
            <person name="Brutnell T.P."/>
            <person name="Doust A.N."/>
            <person name="Tuskan G.A."/>
            <person name="Rokhsar D."/>
            <person name="Devos K.M."/>
        </authorList>
    </citation>
    <scope>NUCLEOTIDE SEQUENCE [LARGE SCALE GENOMIC DNA]</scope>
    <source>
        <strain evidence="2">cv. Yugu1</strain>
    </source>
</reference>
<dbReference type="EMBL" id="AGNK02006107">
    <property type="status" value="NOT_ANNOTATED_CDS"/>
    <property type="molecule type" value="Genomic_DNA"/>
</dbReference>
<proteinExistence type="predicted"/>
<organism evidence="1 2">
    <name type="scientific">Setaria italica</name>
    <name type="common">Foxtail millet</name>
    <name type="synonym">Panicum italicum</name>
    <dbReference type="NCBI Taxonomy" id="4555"/>
    <lineage>
        <taxon>Eukaryota</taxon>
        <taxon>Viridiplantae</taxon>
        <taxon>Streptophyta</taxon>
        <taxon>Embryophyta</taxon>
        <taxon>Tracheophyta</taxon>
        <taxon>Spermatophyta</taxon>
        <taxon>Magnoliopsida</taxon>
        <taxon>Liliopsida</taxon>
        <taxon>Poales</taxon>
        <taxon>Poaceae</taxon>
        <taxon>PACMAD clade</taxon>
        <taxon>Panicoideae</taxon>
        <taxon>Panicodae</taxon>
        <taxon>Paniceae</taxon>
        <taxon>Cenchrinae</taxon>
        <taxon>Setaria</taxon>
    </lineage>
</organism>
<evidence type="ECO:0000313" key="2">
    <source>
        <dbReference type="Proteomes" id="UP000004995"/>
    </source>
</evidence>
<dbReference type="Proteomes" id="UP000004995">
    <property type="component" value="Unassembled WGS sequence"/>
</dbReference>
<protein>
    <submittedName>
        <fullName evidence="1">Uncharacterized protein</fullName>
    </submittedName>
</protein>
<dbReference type="Gramene" id="KQK92292">
    <property type="protein sequence ID" value="KQK92292"/>
    <property type="gene ID" value="SETIT_040543mg"/>
</dbReference>
<sequence>MLHKHTLYNLQEKRYFKTDQLDQLGQSSVPFLHQKPAPLLR</sequence>
<dbReference type="AlphaFoldDB" id="K4ANP6"/>
<dbReference type="HOGENOM" id="CLU_3280529_0_0_1"/>
<name>K4ANP6_SETIT</name>
<dbReference type="InParanoid" id="K4ANP6"/>
<dbReference type="EnsemblPlants" id="KQK92292">
    <property type="protein sequence ID" value="KQK92292"/>
    <property type="gene ID" value="SETIT_040543mg"/>
</dbReference>
<evidence type="ECO:0000313" key="1">
    <source>
        <dbReference type="EnsemblPlants" id="KQK92292"/>
    </source>
</evidence>
<reference evidence="1" key="2">
    <citation type="submission" date="2018-08" db="UniProtKB">
        <authorList>
            <consortium name="EnsemblPlants"/>
        </authorList>
    </citation>
    <scope>IDENTIFICATION</scope>
    <source>
        <strain evidence="1">Yugu1</strain>
    </source>
</reference>
<keyword evidence="2" id="KW-1185">Reference proteome</keyword>